<feature type="non-terminal residue" evidence="1">
    <location>
        <position position="1"/>
    </location>
</feature>
<dbReference type="RefSeq" id="WP_407643886.1">
    <property type="nucleotide sequence ID" value="NZ_FQXG01000013.1"/>
</dbReference>
<evidence type="ECO:0000313" key="1">
    <source>
        <dbReference type="EMBL" id="SHI24799.1"/>
    </source>
</evidence>
<organism evidence="1 2">
    <name type="scientific">Ferrimonas marina</name>
    <dbReference type="NCBI Taxonomy" id="299255"/>
    <lineage>
        <taxon>Bacteria</taxon>
        <taxon>Pseudomonadati</taxon>
        <taxon>Pseudomonadota</taxon>
        <taxon>Gammaproteobacteria</taxon>
        <taxon>Alteromonadales</taxon>
        <taxon>Ferrimonadaceae</taxon>
        <taxon>Ferrimonas</taxon>
    </lineage>
</organism>
<accession>A0A1M5ZKY5</accession>
<protein>
    <submittedName>
        <fullName evidence="1">Uncharacterized protein</fullName>
    </submittedName>
</protein>
<dbReference type="EMBL" id="FQXG01000013">
    <property type="protein sequence ID" value="SHI24799.1"/>
    <property type="molecule type" value="Genomic_DNA"/>
</dbReference>
<gene>
    <name evidence="1" type="ORF">SAMN02745129_0372</name>
</gene>
<proteinExistence type="predicted"/>
<reference evidence="1 2" key="1">
    <citation type="submission" date="2016-11" db="EMBL/GenBank/DDBJ databases">
        <authorList>
            <person name="Jaros S."/>
            <person name="Januszkiewicz K."/>
            <person name="Wedrychowicz H."/>
        </authorList>
    </citation>
    <scope>NUCLEOTIDE SEQUENCE [LARGE SCALE GENOMIC DNA]</scope>
    <source>
        <strain evidence="1 2">DSM 16917</strain>
    </source>
</reference>
<name>A0A1M5ZKY5_9GAMM</name>
<sequence length="63" mass="7495">RAERDKQAELKRDYREQRDSFQALADDVVKRENALLFRCHELQLELNARDNTKVVPLQDKGRV</sequence>
<dbReference type="Proteomes" id="UP000184268">
    <property type="component" value="Unassembled WGS sequence"/>
</dbReference>
<evidence type="ECO:0000313" key="2">
    <source>
        <dbReference type="Proteomes" id="UP000184268"/>
    </source>
</evidence>
<keyword evidence="2" id="KW-1185">Reference proteome</keyword>
<dbReference type="AlphaFoldDB" id="A0A1M5ZKY5"/>